<dbReference type="InterPro" id="IPR036291">
    <property type="entry name" value="NAD(P)-bd_dom_sf"/>
</dbReference>
<dbReference type="InterPro" id="IPR022383">
    <property type="entry name" value="Lactate/malate_DH_C"/>
</dbReference>
<evidence type="ECO:0000256" key="8">
    <source>
        <dbReference type="PIRSR" id="PIRSR000102-3"/>
    </source>
</evidence>
<feature type="transmembrane region" description="Helical" evidence="10">
    <location>
        <begin position="7"/>
        <end position="25"/>
    </location>
</feature>
<feature type="domain" description="Lactate/malate dehydrogenase C-terminal" evidence="12">
    <location>
        <begin position="145"/>
        <end position="300"/>
    </location>
</feature>
<keyword evidence="4 9" id="KW-0560">Oxidoreductase</keyword>
<feature type="binding site" evidence="8">
    <location>
        <position position="95"/>
    </location>
    <ligand>
        <name>NAD(+)</name>
        <dbReference type="ChEBI" id="CHEBI:57540"/>
    </ligand>
</feature>
<evidence type="ECO:0000256" key="7">
    <source>
        <dbReference type="PIRSR" id="PIRSR000102-1"/>
    </source>
</evidence>
<feature type="binding site" evidence="8">
    <location>
        <position position="36"/>
    </location>
    <ligand>
        <name>NAD(+)</name>
        <dbReference type="ChEBI" id="CHEBI:57540"/>
    </ligand>
</feature>
<dbReference type="Pfam" id="PF02866">
    <property type="entry name" value="Ldh_1_C"/>
    <property type="match status" value="1"/>
</dbReference>
<dbReference type="PROSITE" id="PS00064">
    <property type="entry name" value="L_LDH"/>
    <property type="match status" value="1"/>
</dbReference>
<evidence type="ECO:0000256" key="9">
    <source>
        <dbReference type="RuleBase" id="RU000496"/>
    </source>
</evidence>
<evidence type="ECO:0000256" key="3">
    <source>
        <dbReference type="ARBA" id="ARBA00012967"/>
    </source>
</evidence>
<dbReference type="Gene3D" id="3.40.50.720">
    <property type="entry name" value="NAD(P)-binding Rossmann-like Domain"/>
    <property type="match status" value="1"/>
</dbReference>
<dbReference type="PANTHER" id="PTHR43128">
    <property type="entry name" value="L-2-HYDROXYCARBOXYLATE DEHYDROGENASE (NAD(P)(+))"/>
    <property type="match status" value="1"/>
</dbReference>
<organism evidence="13 14">
    <name type="scientific">Ambispora gerdemannii</name>
    <dbReference type="NCBI Taxonomy" id="144530"/>
    <lineage>
        <taxon>Eukaryota</taxon>
        <taxon>Fungi</taxon>
        <taxon>Fungi incertae sedis</taxon>
        <taxon>Mucoromycota</taxon>
        <taxon>Glomeromycotina</taxon>
        <taxon>Glomeromycetes</taxon>
        <taxon>Archaeosporales</taxon>
        <taxon>Ambisporaceae</taxon>
        <taxon>Ambispora</taxon>
    </lineage>
</organism>
<name>A0A9N9GBU8_9GLOM</name>
<dbReference type="OrthoDB" id="6270329at2759"/>
<comment type="pathway">
    <text evidence="1 9">Fermentation; pyruvate fermentation to lactate; (S)-lactate from pyruvate: step 1/1.</text>
</comment>
<evidence type="ECO:0000313" key="14">
    <source>
        <dbReference type="Proteomes" id="UP000789831"/>
    </source>
</evidence>
<gene>
    <name evidence="13" type="ORF">AGERDE_LOCUS8825</name>
</gene>
<dbReference type="InterPro" id="IPR015955">
    <property type="entry name" value="Lactate_DH/Glyco_Ohase_4_C"/>
</dbReference>
<comment type="caution">
    <text evidence="13">The sequence shown here is derived from an EMBL/GenBank/DDBJ whole genome shotgun (WGS) entry which is preliminary data.</text>
</comment>
<keyword evidence="10" id="KW-0472">Membrane</keyword>
<dbReference type="InterPro" id="IPR018177">
    <property type="entry name" value="L-lactate_DH_AS"/>
</dbReference>
<dbReference type="PIRSF" id="PIRSF000102">
    <property type="entry name" value="Lac_mal_DH"/>
    <property type="match status" value="1"/>
</dbReference>
<dbReference type="InterPro" id="IPR011304">
    <property type="entry name" value="L-lactate_DH"/>
</dbReference>
<reference evidence="13" key="1">
    <citation type="submission" date="2021-06" db="EMBL/GenBank/DDBJ databases">
        <authorList>
            <person name="Kallberg Y."/>
            <person name="Tangrot J."/>
            <person name="Rosling A."/>
        </authorList>
    </citation>
    <scope>NUCLEOTIDE SEQUENCE</scope>
    <source>
        <strain evidence="13">MT106</strain>
    </source>
</reference>
<dbReference type="GO" id="GO:0005737">
    <property type="term" value="C:cytoplasm"/>
    <property type="evidence" value="ECO:0007669"/>
    <property type="project" value="InterPro"/>
</dbReference>
<evidence type="ECO:0000259" key="12">
    <source>
        <dbReference type="Pfam" id="PF02866"/>
    </source>
</evidence>
<dbReference type="Gene3D" id="3.90.110.10">
    <property type="entry name" value="Lactate dehydrogenase/glycoside hydrolase, family 4, C-terminal"/>
    <property type="match status" value="1"/>
</dbReference>
<feature type="binding site" evidence="8">
    <location>
        <begin position="11"/>
        <end position="16"/>
    </location>
    <ligand>
        <name>NAD(+)</name>
        <dbReference type="ChEBI" id="CHEBI:57540"/>
    </ligand>
</feature>
<protein>
    <recommendedName>
        <fullName evidence="3 9">L-lactate dehydrogenase</fullName>
        <ecNumber evidence="3 9">1.1.1.27</ecNumber>
    </recommendedName>
</protein>
<dbReference type="SUPFAM" id="SSF51735">
    <property type="entry name" value="NAD(P)-binding Rossmann-fold domains"/>
    <property type="match status" value="1"/>
</dbReference>
<comment type="catalytic activity">
    <reaction evidence="6 9">
        <text>(S)-lactate + NAD(+) = pyruvate + NADH + H(+)</text>
        <dbReference type="Rhea" id="RHEA:23444"/>
        <dbReference type="ChEBI" id="CHEBI:15361"/>
        <dbReference type="ChEBI" id="CHEBI:15378"/>
        <dbReference type="ChEBI" id="CHEBI:16651"/>
        <dbReference type="ChEBI" id="CHEBI:57540"/>
        <dbReference type="ChEBI" id="CHEBI:57945"/>
        <dbReference type="EC" id="1.1.1.27"/>
    </reaction>
</comment>
<keyword evidence="5 8" id="KW-0520">NAD</keyword>
<accession>A0A9N9GBU8</accession>
<dbReference type="PRINTS" id="PR00086">
    <property type="entry name" value="LLDHDRGNASE"/>
</dbReference>
<dbReference type="EMBL" id="CAJVPL010001993">
    <property type="protein sequence ID" value="CAG8595417.1"/>
    <property type="molecule type" value="Genomic_DNA"/>
</dbReference>
<feature type="domain" description="Lactate/malate dehydrogenase N-terminal" evidence="11">
    <location>
        <begin position="6"/>
        <end position="142"/>
    </location>
</feature>
<dbReference type="Pfam" id="PF00056">
    <property type="entry name" value="Ldh_1_N"/>
    <property type="match status" value="1"/>
</dbReference>
<evidence type="ECO:0000256" key="6">
    <source>
        <dbReference type="ARBA" id="ARBA00049258"/>
    </source>
</evidence>
<dbReference type="SUPFAM" id="SSF56327">
    <property type="entry name" value="LDH C-terminal domain-like"/>
    <property type="match status" value="1"/>
</dbReference>
<dbReference type="CDD" id="cd00300">
    <property type="entry name" value="LDH_like"/>
    <property type="match status" value="1"/>
</dbReference>
<keyword evidence="10" id="KW-1133">Transmembrane helix</keyword>
<evidence type="ECO:0000313" key="13">
    <source>
        <dbReference type="EMBL" id="CAG8595417.1"/>
    </source>
</evidence>
<dbReference type="InterPro" id="IPR001236">
    <property type="entry name" value="Lactate/malate_DH_N"/>
</dbReference>
<feature type="active site" description="Proton acceptor" evidence="7">
    <location>
        <position position="175"/>
    </location>
</feature>
<feature type="binding site" evidence="8">
    <location>
        <begin position="118"/>
        <end position="120"/>
    </location>
    <ligand>
        <name>NAD(+)</name>
        <dbReference type="ChEBI" id="CHEBI:57540"/>
    </ligand>
</feature>
<evidence type="ECO:0000256" key="1">
    <source>
        <dbReference type="ARBA" id="ARBA00004843"/>
    </source>
</evidence>
<evidence type="ECO:0000259" key="11">
    <source>
        <dbReference type="Pfam" id="PF00056"/>
    </source>
</evidence>
<dbReference type="InterPro" id="IPR001557">
    <property type="entry name" value="L-lactate/malate_DH"/>
</dbReference>
<dbReference type="PANTHER" id="PTHR43128:SF16">
    <property type="entry name" value="L-LACTATE DEHYDROGENASE"/>
    <property type="match status" value="1"/>
</dbReference>
<dbReference type="GO" id="GO:0006089">
    <property type="term" value="P:lactate metabolic process"/>
    <property type="evidence" value="ECO:0007669"/>
    <property type="project" value="TreeGrafter"/>
</dbReference>
<dbReference type="Proteomes" id="UP000789831">
    <property type="component" value="Unassembled WGS sequence"/>
</dbReference>
<dbReference type="AlphaFoldDB" id="A0A9N9GBU8"/>
<proteinExistence type="inferred from homology"/>
<evidence type="ECO:0000256" key="4">
    <source>
        <dbReference type="ARBA" id="ARBA00023002"/>
    </source>
</evidence>
<dbReference type="EC" id="1.1.1.27" evidence="3 9"/>
<evidence type="ECO:0000256" key="2">
    <source>
        <dbReference type="ARBA" id="ARBA00006054"/>
    </source>
</evidence>
<comment type="similarity">
    <text evidence="2">Belongs to the LDH/MDH superfamily. LDH family.</text>
</comment>
<sequence>MVQSSRIAIIGAGSVGTTIAYAILLQKISSEILLVDINQDTVRGQILDLSDATFVASTQIRAGTYQEAGQCDIVIITAGAKQRPEETRNKLIERNYEILKHVIGAMKPFNQNVILLLVANPVDVLTFIAQKLSGLPKQQVFGSGTFLDSTRLRLKMAETLKIAESAVHCYVLGEHGDTQIIAWSSAHVGGKPLIDFPEIRKLDKEKVAQEIIGKANEIIKLKGSTYFGIAGCVSSLVQCIVLNQRHIRPLSTFVEEYGCIFSMPCVLGNKGVNRIVDVYLNDEEKEKLRKSAETLKRICENY</sequence>
<keyword evidence="14" id="KW-1185">Reference proteome</keyword>
<evidence type="ECO:0000256" key="5">
    <source>
        <dbReference type="ARBA" id="ARBA00023027"/>
    </source>
</evidence>
<dbReference type="NCBIfam" id="TIGR01771">
    <property type="entry name" value="L-LDH-NAD"/>
    <property type="match status" value="1"/>
</dbReference>
<evidence type="ECO:0000256" key="10">
    <source>
        <dbReference type="SAM" id="Phobius"/>
    </source>
</evidence>
<keyword evidence="10" id="KW-0812">Transmembrane</keyword>
<dbReference type="GO" id="GO:0004459">
    <property type="term" value="F:L-lactate dehydrogenase (NAD+) activity"/>
    <property type="evidence" value="ECO:0007669"/>
    <property type="project" value="UniProtKB-EC"/>
</dbReference>